<dbReference type="Proteomes" id="UP000196138">
    <property type="component" value="Chromosome"/>
</dbReference>
<sequence length="154" mass="16439">MTPTESTLLARLALGLLWAGTAAAASAQMTPVGTWRSVDENGQPKAQVRIEAQGEGASQVLTGRIEKVLRAGADPKAVCDKCTDARKDQPIVGLEIIRGAKKGEGDVWEGGRILDPEKGSDYGLRLTPIEGGAKLQVRGSLGPFFRTQTWQRVN</sequence>
<dbReference type="OrthoDB" id="9814399at2"/>
<keyword evidence="1" id="KW-0732">Signal</keyword>
<evidence type="ECO:0000313" key="4">
    <source>
        <dbReference type="Proteomes" id="UP000196138"/>
    </source>
</evidence>
<accession>A0A1Y0ERU5</accession>
<feature type="signal peptide" evidence="1">
    <location>
        <begin position="1"/>
        <end position="24"/>
    </location>
</feature>
<gene>
    <name evidence="3" type="ORF">CCO03_18040</name>
</gene>
<dbReference type="InterPro" id="IPR019223">
    <property type="entry name" value="DUF2147"/>
</dbReference>
<dbReference type="PANTHER" id="PTHR36919">
    <property type="entry name" value="BLR1215 PROTEIN"/>
    <property type="match status" value="1"/>
</dbReference>
<dbReference type="EMBL" id="CP021455">
    <property type="protein sequence ID" value="ARU06323.1"/>
    <property type="molecule type" value="Genomic_DNA"/>
</dbReference>
<name>A0A1Y0ERU5_9BURK</name>
<reference evidence="3 4" key="1">
    <citation type="submission" date="2017-05" db="EMBL/GenBank/DDBJ databases">
        <authorList>
            <person name="Song R."/>
            <person name="Chenine A.L."/>
            <person name="Ruprecht R.M."/>
        </authorList>
    </citation>
    <scope>NUCLEOTIDE SEQUENCE [LARGE SCALE GENOMIC DNA]</scope>
    <source>
        <strain evidence="3 4">DSM 26136</strain>
    </source>
</reference>
<keyword evidence="4" id="KW-1185">Reference proteome</keyword>
<dbReference type="Pfam" id="PF09917">
    <property type="entry name" value="DUF2147"/>
    <property type="match status" value="1"/>
</dbReference>
<evidence type="ECO:0000259" key="2">
    <source>
        <dbReference type="Pfam" id="PF09917"/>
    </source>
</evidence>
<evidence type="ECO:0000256" key="1">
    <source>
        <dbReference type="SAM" id="SignalP"/>
    </source>
</evidence>
<dbReference type="PANTHER" id="PTHR36919:SF3">
    <property type="entry name" value="BLL5882 PROTEIN"/>
    <property type="match status" value="1"/>
</dbReference>
<dbReference type="RefSeq" id="WP_087283357.1">
    <property type="nucleotide sequence ID" value="NZ_CP021455.1"/>
</dbReference>
<evidence type="ECO:0000313" key="3">
    <source>
        <dbReference type="EMBL" id="ARU06323.1"/>
    </source>
</evidence>
<dbReference type="AlphaFoldDB" id="A0A1Y0ERU5"/>
<dbReference type="Gene3D" id="2.40.128.520">
    <property type="match status" value="1"/>
</dbReference>
<dbReference type="KEGG" id="cser:CCO03_18040"/>
<proteinExistence type="predicted"/>
<organism evidence="3 4">
    <name type="scientific">Comamonas serinivorans</name>
    <dbReference type="NCBI Taxonomy" id="1082851"/>
    <lineage>
        <taxon>Bacteria</taxon>
        <taxon>Pseudomonadati</taxon>
        <taxon>Pseudomonadota</taxon>
        <taxon>Betaproteobacteria</taxon>
        <taxon>Burkholderiales</taxon>
        <taxon>Comamonadaceae</taxon>
        <taxon>Comamonas</taxon>
    </lineage>
</organism>
<protein>
    <recommendedName>
        <fullName evidence="2">DUF2147 domain-containing protein</fullName>
    </recommendedName>
</protein>
<feature type="domain" description="DUF2147" evidence="2">
    <location>
        <begin position="33"/>
        <end position="152"/>
    </location>
</feature>
<feature type="chain" id="PRO_5013390433" description="DUF2147 domain-containing protein" evidence="1">
    <location>
        <begin position="25"/>
        <end position="154"/>
    </location>
</feature>